<dbReference type="AlphaFoldDB" id="A0ABD0R4C4"/>
<proteinExistence type="predicted"/>
<sequence length="52" mass="5978">MNPGFHCTGQMGDNVYGIVWVSRLLMSPLWIKWPMVVVGLWNGQAYVMDNKH</sequence>
<gene>
    <name evidence="1" type="ORF">M9458_011660</name>
</gene>
<protein>
    <submittedName>
        <fullName evidence="1">Uncharacterized protein</fullName>
    </submittedName>
</protein>
<organism evidence="1 2">
    <name type="scientific">Cirrhinus mrigala</name>
    <name type="common">Mrigala</name>
    <dbReference type="NCBI Taxonomy" id="683832"/>
    <lineage>
        <taxon>Eukaryota</taxon>
        <taxon>Metazoa</taxon>
        <taxon>Chordata</taxon>
        <taxon>Craniata</taxon>
        <taxon>Vertebrata</taxon>
        <taxon>Euteleostomi</taxon>
        <taxon>Actinopterygii</taxon>
        <taxon>Neopterygii</taxon>
        <taxon>Teleostei</taxon>
        <taxon>Ostariophysi</taxon>
        <taxon>Cypriniformes</taxon>
        <taxon>Cyprinidae</taxon>
        <taxon>Labeoninae</taxon>
        <taxon>Labeonini</taxon>
        <taxon>Cirrhinus</taxon>
    </lineage>
</organism>
<feature type="non-terminal residue" evidence="1">
    <location>
        <position position="52"/>
    </location>
</feature>
<comment type="caution">
    <text evidence="1">The sequence shown here is derived from an EMBL/GenBank/DDBJ whole genome shotgun (WGS) entry which is preliminary data.</text>
</comment>
<dbReference type="Proteomes" id="UP001529510">
    <property type="component" value="Unassembled WGS sequence"/>
</dbReference>
<evidence type="ECO:0000313" key="1">
    <source>
        <dbReference type="EMBL" id="KAL0193364.1"/>
    </source>
</evidence>
<reference evidence="1 2" key="1">
    <citation type="submission" date="2024-05" db="EMBL/GenBank/DDBJ databases">
        <title>Genome sequencing and assembly of Indian major carp, Cirrhinus mrigala (Hamilton, 1822).</title>
        <authorList>
            <person name="Mohindra V."/>
            <person name="Chowdhury L.M."/>
            <person name="Lal K."/>
            <person name="Jena J.K."/>
        </authorList>
    </citation>
    <scope>NUCLEOTIDE SEQUENCE [LARGE SCALE GENOMIC DNA]</scope>
    <source>
        <strain evidence="1">CM1030</strain>
        <tissue evidence="1">Blood</tissue>
    </source>
</reference>
<evidence type="ECO:0000313" key="2">
    <source>
        <dbReference type="Proteomes" id="UP001529510"/>
    </source>
</evidence>
<accession>A0ABD0R4C4</accession>
<keyword evidence="2" id="KW-1185">Reference proteome</keyword>
<name>A0ABD0R4C4_CIRMR</name>
<dbReference type="EMBL" id="JAMKFB020000005">
    <property type="protein sequence ID" value="KAL0193364.1"/>
    <property type="molecule type" value="Genomic_DNA"/>
</dbReference>